<protein>
    <submittedName>
        <fullName evidence="3">DNA-binding CsgD family transcriptional regulator/tetratricopeptide (TPR) repeat protein</fullName>
    </submittedName>
</protein>
<keyword evidence="2" id="KW-0812">Transmembrane</keyword>
<dbReference type="EMBL" id="JACIBY010000027">
    <property type="protein sequence ID" value="MBB3842151.1"/>
    <property type="molecule type" value="Genomic_DNA"/>
</dbReference>
<dbReference type="RefSeq" id="WP_183980330.1">
    <property type="nucleotide sequence ID" value="NZ_JACIBY010000027.1"/>
</dbReference>
<dbReference type="Proteomes" id="UP000541352">
    <property type="component" value="Unassembled WGS sequence"/>
</dbReference>
<dbReference type="InterPro" id="IPR011990">
    <property type="entry name" value="TPR-like_helical_dom_sf"/>
</dbReference>
<keyword evidence="1" id="KW-0175">Coiled coil</keyword>
<dbReference type="SUPFAM" id="SSF48452">
    <property type="entry name" value="TPR-like"/>
    <property type="match status" value="1"/>
</dbReference>
<keyword evidence="2" id="KW-1133">Transmembrane helix</keyword>
<keyword evidence="4" id="KW-1185">Reference proteome</keyword>
<feature type="transmembrane region" description="Helical" evidence="2">
    <location>
        <begin position="409"/>
        <end position="430"/>
    </location>
</feature>
<dbReference type="SUPFAM" id="SSF46894">
    <property type="entry name" value="C-terminal effector domain of the bipartite response regulators"/>
    <property type="match status" value="1"/>
</dbReference>
<organism evidence="3 4">
    <name type="scientific">Runella defluvii</name>
    <dbReference type="NCBI Taxonomy" id="370973"/>
    <lineage>
        <taxon>Bacteria</taxon>
        <taxon>Pseudomonadati</taxon>
        <taxon>Bacteroidota</taxon>
        <taxon>Cytophagia</taxon>
        <taxon>Cytophagales</taxon>
        <taxon>Spirosomataceae</taxon>
        <taxon>Runella</taxon>
    </lineage>
</organism>
<reference evidence="3 4" key="1">
    <citation type="submission" date="2020-08" db="EMBL/GenBank/DDBJ databases">
        <title>Genomic Encyclopedia of Type Strains, Phase IV (KMG-IV): sequencing the most valuable type-strain genomes for metagenomic binning, comparative biology and taxonomic classification.</title>
        <authorList>
            <person name="Goeker M."/>
        </authorList>
    </citation>
    <scope>NUCLEOTIDE SEQUENCE [LARGE SCALE GENOMIC DNA]</scope>
    <source>
        <strain evidence="3 4">DSM 17976</strain>
    </source>
</reference>
<keyword evidence="2" id="KW-0472">Membrane</keyword>
<name>A0A7W5ZSM9_9BACT</name>
<proteinExistence type="predicted"/>
<dbReference type="Gene3D" id="1.25.40.10">
    <property type="entry name" value="Tetratricopeptide repeat domain"/>
    <property type="match status" value="1"/>
</dbReference>
<dbReference type="GO" id="GO:0003677">
    <property type="term" value="F:DNA binding"/>
    <property type="evidence" value="ECO:0007669"/>
    <property type="project" value="UniProtKB-KW"/>
</dbReference>
<dbReference type="InterPro" id="IPR036388">
    <property type="entry name" value="WH-like_DNA-bd_sf"/>
</dbReference>
<evidence type="ECO:0000256" key="1">
    <source>
        <dbReference type="SAM" id="Coils"/>
    </source>
</evidence>
<accession>A0A7W5ZSM9</accession>
<comment type="caution">
    <text evidence="3">The sequence shown here is derived from an EMBL/GenBank/DDBJ whole genome shotgun (WGS) entry which is preliminary data.</text>
</comment>
<dbReference type="InterPro" id="IPR016032">
    <property type="entry name" value="Sig_transdc_resp-reg_C-effctor"/>
</dbReference>
<evidence type="ECO:0000313" key="3">
    <source>
        <dbReference type="EMBL" id="MBB3842151.1"/>
    </source>
</evidence>
<sequence length="598" mass="70287">MIKCKFVRYCYFIVLCGIHLLESRAQDLRHPEAYIQAYDSAYRYPYPKRWDMIELIHPVLFRHLGTKEGLLFRNRIEELAARQHKDEKGVLIAQISKMDYLQQTSKVPLSEFENWYKMCINEADRIGFEEIKASFAFLYAANLTFNYQKDVLALYYLHKSVEYSEATKHVISPIRREMLFVGLSRIFYQFDDFASAINYGKEVEKYNIGVSYKFLTLDVIGTSYLKTKNYQNALLYFNKGLQMYQKFFTKDPSKLGWKGILLGKKAHVYKAIGQLDSAIYYYRIGIEDTRKYQLLDNTCGFAINLADIYLIQKKINEVEPLIDLAQESTRKQGNEFDKFQLHQLLSRYYTTVGNFPLAIQHKDSTRFWDDVLEKRRGKNVQIQADLQLETERRRNTERRLVENIRQQQISRIVAIVIVLLLSLVVFVLVLRQKLLVKVKEKELEIRQQEAARLNLIEQEKAKRDLIIAQMKLEEFTNIIIAKNKQIELLVVENTEIDNSFSIQQLRNNTLLTDEQWDNFKILFDKVHVGFLHRLREKIPGISPAEVRCMALAKLRLDNKEMASSLGISVNAVRNVWYRLKKKIDLPEDATWGDIVDTI</sequence>
<evidence type="ECO:0000313" key="4">
    <source>
        <dbReference type="Proteomes" id="UP000541352"/>
    </source>
</evidence>
<feature type="coiled-coil region" evidence="1">
    <location>
        <begin position="431"/>
        <end position="458"/>
    </location>
</feature>
<dbReference type="AlphaFoldDB" id="A0A7W5ZSM9"/>
<dbReference type="GO" id="GO:0006355">
    <property type="term" value="P:regulation of DNA-templated transcription"/>
    <property type="evidence" value="ECO:0007669"/>
    <property type="project" value="InterPro"/>
</dbReference>
<gene>
    <name evidence="3" type="ORF">FHS57_006182</name>
</gene>
<dbReference type="Gene3D" id="1.10.10.10">
    <property type="entry name" value="Winged helix-like DNA-binding domain superfamily/Winged helix DNA-binding domain"/>
    <property type="match status" value="1"/>
</dbReference>
<evidence type="ECO:0000256" key="2">
    <source>
        <dbReference type="SAM" id="Phobius"/>
    </source>
</evidence>
<keyword evidence="3" id="KW-0238">DNA-binding</keyword>